<dbReference type="SUPFAM" id="SSF82171">
    <property type="entry name" value="DPP6 N-terminal domain-like"/>
    <property type="match status" value="1"/>
</dbReference>
<keyword evidence="2" id="KW-0732">Signal</keyword>
<evidence type="ECO:0000313" key="8">
    <source>
        <dbReference type="EMBL" id="QEG02162.1"/>
    </source>
</evidence>
<evidence type="ECO:0000259" key="6">
    <source>
        <dbReference type="Pfam" id="PF03160"/>
    </source>
</evidence>
<reference evidence="8 9" key="1">
    <citation type="submission" date="2019-02" db="EMBL/GenBank/DDBJ databases">
        <title>Planctomycetal bacteria perform biofilm scaping via a novel small molecule.</title>
        <authorList>
            <person name="Jeske O."/>
            <person name="Boedeker C."/>
            <person name="Wiegand S."/>
            <person name="Breitling P."/>
            <person name="Kallscheuer N."/>
            <person name="Jogler M."/>
            <person name="Rohde M."/>
            <person name="Petersen J."/>
            <person name="Medema M.H."/>
            <person name="Surup F."/>
            <person name="Jogler C."/>
        </authorList>
    </citation>
    <scope>NUCLEOTIDE SEQUENCE [LARGE SCALE GENOMIC DNA]</scope>
    <source>
        <strain evidence="8 9">Mal15</strain>
    </source>
</reference>
<dbReference type="InterPro" id="IPR003644">
    <property type="entry name" value="Calx_beta"/>
</dbReference>
<dbReference type="KEGG" id="smam:Mal15_62450"/>
<sequence length="1170" mass="125053">MPQRRRFTLQPLEHRHLLTGLSISAASVPETESHVIFTLQQDETASEVRRYLFDTVDGTATAGNHYVPVDGLLIEFQPDELTKTVEVELIDDAFRNLDREFYGRVQQLGDSGNAVVASHQRLLPTDGRNVFSFDFDNTGNTLVYSQFLGTTVGLFSVPVDGSSQPTLLADLGFSGGGPGSVQINRATSEVILPGEDSQGNVELFRVPVDGSRDPIVLTHSGDESTLVAYQGVGPDLSHVVYERRIHGSTEIALFSARTDGSTSPVKLFQGDIGSFPFVGISPDGESVVFKGNTFPLPFVVPIDGGSTAQRLSDDLIGASTGLRHTFSPDGQFIYVAARPSEDVRQSDLYRFAVDGSQPPLMLASNVGDSQPQITKDGSRLVFNVNRGLSAAPDLYSVLTDGSEPPVALHPPIEQAGGSLRTYKISDDDQRVVFRSNFDDPAKFALYSVKIDGSESPIKLTSLRSSFNVDLILSTNDPETVVYRTNVGYGSNAPQELYAVDILGNSDPVLLSFEVPDSESFDNYSYVNLHAGGNSLVFTSNREVGDGSVRLFQAPIDSMATPTLLSQPGTRMDDFSIATNILESIHGYAYEIETDGGFGSNRNVVLTKLFESSGARIVDDDTNVVVDDFGDAPTAAETGFRYDYPVMLEDNGARHAVGGLFLGEGVDAEPDGQPHIVAGADGQGGDELDGLADNGIDFLTDLVTSSSDTIATVDVTASGTGRIDAWIDFNRDGDWFDPGEKVLHSVPVSSGDNRISFSIPAGAQAGGTAARFRLSSAGGLGSVGRAADGEVEDYWVTLRDGNDALSNLVVSLDASPLTLDGSAGNLVVGEDGVERFSVPMSAVAGVELVGGSRDQTIEWIAADWTGKTISIDAGEGFDTLVVRPPSSAGDFVPTISLVDSLLPRNVERIDLTSDNALTVTLDHKAIASTADLELAANLAEQIEFVDPEQWRMGAPLVGDGPLRHVNHLDGSRFKVEIPLPWKNVINRFDVNNDGMTTALDALVVINRLAIQAGNELPDPHDVDVWPGAYFDTTGDNLATTLDALFVINEVARIQAGQSAEAEEGIELRHDGVVRIGPRRSALQFVDAFFEMGASMQFEDPASAVHPVRPASTIHVNGDEVLLGPVSENPEFELDEGESDSDPGTQSSLEANLEGQGPFDDKLRACALESGL</sequence>
<dbReference type="GO" id="GO:0016020">
    <property type="term" value="C:membrane"/>
    <property type="evidence" value="ECO:0007669"/>
    <property type="project" value="InterPro"/>
</dbReference>
<feature type="region of interest" description="Disordered" evidence="5">
    <location>
        <begin position="1128"/>
        <end position="1158"/>
    </location>
</feature>
<gene>
    <name evidence="8" type="primary">tolB</name>
    <name evidence="8" type="ORF">Mal15_62450</name>
</gene>
<evidence type="ECO:0000313" key="9">
    <source>
        <dbReference type="Proteomes" id="UP000321353"/>
    </source>
</evidence>
<dbReference type="AlphaFoldDB" id="A0A5B9MLB4"/>
<dbReference type="InterPro" id="IPR011659">
    <property type="entry name" value="WD40"/>
</dbReference>
<dbReference type="InterPro" id="IPR045474">
    <property type="entry name" value="GEVED"/>
</dbReference>
<evidence type="ECO:0000256" key="2">
    <source>
        <dbReference type="ARBA" id="ARBA00022729"/>
    </source>
</evidence>
<evidence type="ECO:0000256" key="1">
    <source>
        <dbReference type="ARBA" id="ARBA00009820"/>
    </source>
</evidence>
<dbReference type="GO" id="GO:0004553">
    <property type="term" value="F:hydrolase activity, hydrolyzing O-glycosyl compounds"/>
    <property type="evidence" value="ECO:0007669"/>
    <property type="project" value="InterPro"/>
</dbReference>
<dbReference type="Pfam" id="PF00404">
    <property type="entry name" value="Dockerin_1"/>
    <property type="match status" value="1"/>
</dbReference>
<keyword evidence="9" id="KW-1185">Reference proteome</keyword>
<dbReference type="Pfam" id="PF03160">
    <property type="entry name" value="Calx-beta"/>
    <property type="match status" value="1"/>
</dbReference>
<evidence type="ECO:0000259" key="7">
    <source>
        <dbReference type="Pfam" id="PF20009"/>
    </source>
</evidence>
<evidence type="ECO:0000256" key="5">
    <source>
        <dbReference type="SAM" id="MobiDB-lite"/>
    </source>
</evidence>
<dbReference type="Gene3D" id="2.120.10.30">
    <property type="entry name" value="TolB, C-terminal domain"/>
    <property type="match status" value="1"/>
</dbReference>
<dbReference type="GO" id="GO:0007154">
    <property type="term" value="P:cell communication"/>
    <property type="evidence" value="ECO:0007669"/>
    <property type="project" value="InterPro"/>
</dbReference>
<proteinExistence type="inferred from homology"/>
<name>A0A5B9MLB4_9BACT</name>
<dbReference type="GO" id="GO:0000272">
    <property type="term" value="P:polysaccharide catabolic process"/>
    <property type="evidence" value="ECO:0007669"/>
    <property type="project" value="InterPro"/>
</dbReference>
<comment type="similarity">
    <text evidence="1">Belongs to the TolB family.</text>
</comment>
<dbReference type="SUPFAM" id="SSF141072">
    <property type="entry name" value="CalX-like"/>
    <property type="match status" value="1"/>
</dbReference>
<dbReference type="Pfam" id="PF07676">
    <property type="entry name" value="PD40"/>
    <property type="match status" value="1"/>
</dbReference>
<dbReference type="Proteomes" id="UP000321353">
    <property type="component" value="Chromosome"/>
</dbReference>
<dbReference type="RefSeq" id="WP_147871132.1">
    <property type="nucleotide sequence ID" value="NZ_CP036264.1"/>
</dbReference>
<keyword evidence="3" id="KW-0677">Repeat</keyword>
<dbReference type="Pfam" id="PF20009">
    <property type="entry name" value="GEVED"/>
    <property type="match status" value="1"/>
</dbReference>
<feature type="domain" description="Calx-beta" evidence="6">
    <location>
        <begin position="23"/>
        <end position="114"/>
    </location>
</feature>
<keyword evidence="4" id="KW-0106">Calcium</keyword>
<dbReference type="PANTHER" id="PTHR36842">
    <property type="entry name" value="PROTEIN TOLB HOMOLOG"/>
    <property type="match status" value="1"/>
</dbReference>
<organism evidence="8 9">
    <name type="scientific">Stieleria maiorica</name>
    <dbReference type="NCBI Taxonomy" id="2795974"/>
    <lineage>
        <taxon>Bacteria</taxon>
        <taxon>Pseudomonadati</taxon>
        <taxon>Planctomycetota</taxon>
        <taxon>Planctomycetia</taxon>
        <taxon>Pirellulales</taxon>
        <taxon>Pirellulaceae</taxon>
        <taxon>Stieleria</taxon>
    </lineage>
</organism>
<dbReference type="InterPro" id="IPR011042">
    <property type="entry name" value="6-blade_b-propeller_TolB-like"/>
</dbReference>
<dbReference type="Gene3D" id="2.60.40.2030">
    <property type="match status" value="1"/>
</dbReference>
<dbReference type="PANTHER" id="PTHR36842:SF1">
    <property type="entry name" value="PROTEIN TOLB"/>
    <property type="match status" value="1"/>
</dbReference>
<protein>
    <submittedName>
        <fullName evidence="8">Protein TolB</fullName>
    </submittedName>
</protein>
<dbReference type="InterPro" id="IPR002105">
    <property type="entry name" value="Dockerin_1_rpt"/>
</dbReference>
<evidence type="ECO:0000256" key="3">
    <source>
        <dbReference type="ARBA" id="ARBA00022737"/>
    </source>
</evidence>
<dbReference type="InterPro" id="IPR038081">
    <property type="entry name" value="CalX-like_sf"/>
</dbReference>
<feature type="compositionally biased region" description="Acidic residues" evidence="5">
    <location>
        <begin position="1128"/>
        <end position="1139"/>
    </location>
</feature>
<accession>A0A5B9MLB4</accession>
<dbReference type="EMBL" id="CP036264">
    <property type="protein sequence ID" value="QEG02162.1"/>
    <property type="molecule type" value="Genomic_DNA"/>
</dbReference>
<feature type="domain" description="GEVED" evidence="7">
    <location>
        <begin position="722"/>
        <end position="796"/>
    </location>
</feature>
<evidence type="ECO:0000256" key="4">
    <source>
        <dbReference type="ARBA" id="ARBA00022837"/>
    </source>
</evidence>